<dbReference type="HOGENOM" id="CLU_002833_0_1_1"/>
<dbReference type="Gene3D" id="3.10.50.10">
    <property type="match status" value="1"/>
</dbReference>
<evidence type="ECO:0000259" key="2">
    <source>
        <dbReference type="PROSITE" id="PS51910"/>
    </source>
</evidence>
<keyword evidence="1" id="KW-1133">Transmembrane helix</keyword>
<sequence length="439" mass="51609">MKSDTTKIEHLLPGPECPPKTKSFFEKHRSLLVFGIVGTVLFGITLLSSYNENVISIQPANAPETRVNQSCITKRVVGYYSGSNEVNTEQLKKLTHVIFAYVLLDRNETLKFESETAEKRLWEMIKKAREVNKDLKVMVSIGGWGNRDQSRRYYEFTTDEVMRRNLLHAIYALAKEFEIDGVDIFQILIDSNESQSYLEFVQALRKKFNNLRKETFITLSVSHFEDIREDRYLWKGLMKEIEFMNVHTYDYFNTKWKSYVGPTAPIHGGNRENVDSTIKYITCETGSPQKLNLVVPFYGLYWTNVSLPYSDGNFVWATPERYRQNWHLYESDLEKQRVRFRHLNELLKQWPGAEYHFHNESKSSYYWIQESETFLTIEDEKSLREKVKYQNQMNIGGIGIMSIEDDDDEITLLNVLAGDERQCLTDKDYEVKYDCNQKF</sequence>
<dbReference type="GO" id="GO:0005975">
    <property type="term" value="P:carbohydrate metabolic process"/>
    <property type="evidence" value="ECO:0007669"/>
    <property type="project" value="InterPro"/>
</dbReference>
<proteinExistence type="predicted"/>
<dbReference type="eggNOG" id="KOG2806">
    <property type="taxonomic scope" value="Eukaryota"/>
</dbReference>
<keyword evidence="1" id="KW-0472">Membrane</keyword>
<protein>
    <recommendedName>
        <fullName evidence="2">GH18 domain-containing protein</fullName>
    </recommendedName>
</protein>
<dbReference type="Pfam" id="PF00704">
    <property type="entry name" value="Glyco_hydro_18"/>
    <property type="match status" value="1"/>
</dbReference>
<dbReference type="InterPro" id="IPR011583">
    <property type="entry name" value="Chitinase_II/V-like_cat"/>
</dbReference>
<dbReference type="InterPro" id="IPR001223">
    <property type="entry name" value="Glyco_hydro18_cat"/>
</dbReference>
<evidence type="ECO:0000313" key="4">
    <source>
        <dbReference type="Proteomes" id="UP000008068"/>
    </source>
</evidence>
<keyword evidence="1" id="KW-0812">Transmembrane</keyword>
<dbReference type="OrthoDB" id="10063355at2759"/>
<dbReference type="PROSITE" id="PS51910">
    <property type="entry name" value="GH18_2"/>
    <property type="match status" value="1"/>
</dbReference>
<gene>
    <name evidence="3" type="ORF">CAEBREN_24635</name>
</gene>
<name>G0P9X3_CAEBE</name>
<dbReference type="PANTHER" id="PTHR46073:SF9">
    <property type="entry name" value="GH18 DOMAIN-CONTAINING PROTEIN"/>
    <property type="match status" value="1"/>
</dbReference>
<keyword evidence="4" id="KW-1185">Reference proteome</keyword>
<dbReference type="GO" id="GO:0008061">
    <property type="term" value="F:chitin binding"/>
    <property type="evidence" value="ECO:0007669"/>
    <property type="project" value="InterPro"/>
</dbReference>
<dbReference type="InterPro" id="IPR017853">
    <property type="entry name" value="GH"/>
</dbReference>
<dbReference type="OMA" id="WIQESET"/>
<accession>G0P9X3</accession>
<dbReference type="EMBL" id="GL380159">
    <property type="protein sequence ID" value="EGT48763.1"/>
    <property type="molecule type" value="Genomic_DNA"/>
</dbReference>
<reference evidence="4" key="1">
    <citation type="submission" date="2011-07" db="EMBL/GenBank/DDBJ databases">
        <authorList>
            <consortium name="Caenorhabditis brenneri Sequencing and Analysis Consortium"/>
            <person name="Wilson R.K."/>
        </authorList>
    </citation>
    <scope>NUCLEOTIDE SEQUENCE [LARGE SCALE GENOMIC DNA]</scope>
    <source>
        <strain evidence="4">PB2801</strain>
    </source>
</reference>
<dbReference type="InterPro" id="IPR029070">
    <property type="entry name" value="Chitinase_insertion_sf"/>
</dbReference>
<feature type="domain" description="GH18" evidence="2">
    <location>
        <begin position="74"/>
        <end position="423"/>
    </location>
</feature>
<evidence type="ECO:0000256" key="1">
    <source>
        <dbReference type="SAM" id="Phobius"/>
    </source>
</evidence>
<dbReference type="PANTHER" id="PTHR46073">
    <property type="entry name" value="CHITINASE"/>
    <property type="match status" value="1"/>
</dbReference>
<organism evidence="4">
    <name type="scientific">Caenorhabditis brenneri</name>
    <name type="common">Nematode worm</name>
    <dbReference type="NCBI Taxonomy" id="135651"/>
    <lineage>
        <taxon>Eukaryota</taxon>
        <taxon>Metazoa</taxon>
        <taxon>Ecdysozoa</taxon>
        <taxon>Nematoda</taxon>
        <taxon>Chromadorea</taxon>
        <taxon>Rhabditida</taxon>
        <taxon>Rhabditina</taxon>
        <taxon>Rhabditomorpha</taxon>
        <taxon>Rhabditoidea</taxon>
        <taxon>Rhabditidae</taxon>
        <taxon>Peloderinae</taxon>
        <taxon>Caenorhabditis</taxon>
    </lineage>
</organism>
<dbReference type="Proteomes" id="UP000008068">
    <property type="component" value="Unassembled WGS sequence"/>
</dbReference>
<dbReference type="Gene3D" id="3.20.20.80">
    <property type="entry name" value="Glycosidases"/>
    <property type="match status" value="1"/>
</dbReference>
<dbReference type="AlphaFoldDB" id="G0P9X3"/>
<dbReference type="STRING" id="135651.G0P9X3"/>
<dbReference type="SMART" id="SM00636">
    <property type="entry name" value="Glyco_18"/>
    <property type="match status" value="1"/>
</dbReference>
<dbReference type="SUPFAM" id="SSF51445">
    <property type="entry name" value="(Trans)glycosidases"/>
    <property type="match status" value="1"/>
</dbReference>
<feature type="transmembrane region" description="Helical" evidence="1">
    <location>
        <begin position="30"/>
        <end position="50"/>
    </location>
</feature>
<dbReference type="InParanoid" id="G0P9X3"/>
<evidence type="ECO:0000313" key="3">
    <source>
        <dbReference type="EMBL" id="EGT48763.1"/>
    </source>
</evidence>